<dbReference type="PROSITE" id="PS50075">
    <property type="entry name" value="CARRIER"/>
    <property type="match status" value="1"/>
</dbReference>
<dbReference type="FunFam" id="1.10.1200.10:FF:000007">
    <property type="entry name" value="Probable polyketide synthase pks17"/>
    <property type="match status" value="1"/>
</dbReference>
<dbReference type="EMBL" id="SZQA01000060">
    <property type="protein sequence ID" value="TKK79010.1"/>
    <property type="molecule type" value="Genomic_DNA"/>
</dbReference>
<dbReference type="AlphaFoldDB" id="A0A4U3LT81"/>
<organism evidence="5 6">
    <name type="scientific">Herbidospora galbida</name>
    <dbReference type="NCBI Taxonomy" id="2575442"/>
    <lineage>
        <taxon>Bacteria</taxon>
        <taxon>Bacillati</taxon>
        <taxon>Actinomycetota</taxon>
        <taxon>Actinomycetes</taxon>
        <taxon>Streptosporangiales</taxon>
        <taxon>Streptosporangiaceae</taxon>
        <taxon>Herbidospora</taxon>
    </lineage>
</organism>
<dbReference type="Pfam" id="PF00550">
    <property type="entry name" value="PP-binding"/>
    <property type="match status" value="1"/>
</dbReference>
<dbReference type="SMART" id="SM00823">
    <property type="entry name" value="PKS_PP"/>
    <property type="match status" value="1"/>
</dbReference>
<sequence length="177" mass="18907">VRRAARHAPVSPAGLADRLAALPGPDRERALLTLVREQVAAVLGHAGVDGVAADQAFKEIGFDSLTSVELRNRVATATGLRLPTTLAFDFPTPVALAAHLRGLLVPDTPEDTAAELDRLLASVTTGGPDFAKIKDRLRAALWRWEEGSGRPGETDDDLTAATDEELFRALDEELDPL</sequence>
<dbReference type="Proteomes" id="UP000308705">
    <property type="component" value="Unassembled WGS sequence"/>
</dbReference>
<feature type="domain" description="Carrier" evidence="4">
    <location>
        <begin position="29"/>
        <end position="104"/>
    </location>
</feature>
<evidence type="ECO:0000256" key="3">
    <source>
        <dbReference type="ARBA" id="ARBA00022679"/>
    </source>
</evidence>
<reference evidence="5 6" key="1">
    <citation type="submission" date="2019-04" db="EMBL/GenBank/DDBJ databases">
        <title>Herbidospora sp. NEAU-GS14.nov., a novel actinomycete isolated from soil.</title>
        <authorList>
            <person name="Han L."/>
        </authorList>
    </citation>
    <scope>NUCLEOTIDE SEQUENCE [LARGE SCALE GENOMIC DNA]</scope>
    <source>
        <strain evidence="5 6">NEAU-GS14</strain>
    </source>
</reference>
<dbReference type="SMART" id="SM01294">
    <property type="entry name" value="PKS_PP_betabranch"/>
    <property type="match status" value="1"/>
</dbReference>
<dbReference type="PANTHER" id="PTHR43775:SF51">
    <property type="entry name" value="INACTIVE PHENOLPHTHIOCEROL SYNTHESIS POLYKETIDE SYNTHASE TYPE I PKS1-RELATED"/>
    <property type="match status" value="1"/>
</dbReference>
<dbReference type="GO" id="GO:0004312">
    <property type="term" value="F:fatty acid synthase activity"/>
    <property type="evidence" value="ECO:0007669"/>
    <property type="project" value="TreeGrafter"/>
</dbReference>
<dbReference type="PANTHER" id="PTHR43775">
    <property type="entry name" value="FATTY ACID SYNTHASE"/>
    <property type="match status" value="1"/>
</dbReference>
<dbReference type="GO" id="GO:0031177">
    <property type="term" value="F:phosphopantetheine binding"/>
    <property type="evidence" value="ECO:0007669"/>
    <property type="project" value="InterPro"/>
</dbReference>
<keyword evidence="3" id="KW-0808">Transferase</keyword>
<name>A0A4U3LT81_9ACTN</name>
<comment type="caution">
    <text evidence="5">The sequence shown here is derived from an EMBL/GenBank/DDBJ whole genome shotgun (WGS) entry which is preliminary data.</text>
</comment>
<gene>
    <name evidence="5" type="ORF">FDA94_36170</name>
</gene>
<dbReference type="InterPro" id="IPR020806">
    <property type="entry name" value="PKS_PP-bd"/>
</dbReference>
<evidence type="ECO:0000256" key="2">
    <source>
        <dbReference type="ARBA" id="ARBA00022553"/>
    </source>
</evidence>
<dbReference type="InterPro" id="IPR009081">
    <property type="entry name" value="PP-bd_ACP"/>
</dbReference>
<dbReference type="GO" id="GO:0006633">
    <property type="term" value="P:fatty acid biosynthetic process"/>
    <property type="evidence" value="ECO:0007669"/>
    <property type="project" value="TreeGrafter"/>
</dbReference>
<evidence type="ECO:0000256" key="1">
    <source>
        <dbReference type="ARBA" id="ARBA00022450"/>
    </source>
</evidence>
<keyword evidence="1" id="KW-0596">Phosphopantetheine</keyword>
<dbReference type="InterPro" id="IPR036736">
    <property type="entry name" value="ACP-like_sf"/>
</dbReference>
<protein>
    <recommendedName>
        <fullName evidence="4">Carrier domain-containing protein</fullName>
    </recommendedName>
</protein>
<keyword evidence="2" id="KW-0597">Phosphoprotein</keyword>
<keyword evidence="6" id="KW-1185">Reference proteome</keyword>
<feature type="non-terminal residue" evidence="5">
    <location>
        <position position="1"/>
    </location>
</feature>
<dbReference type="Gene3D" id="1.10.1200.10">
    <property type="entry name" value="ACP-like"/>
    <property type="match status" value="1"/>
</dbReference>
<evidence type="ECO:0000313" key="6">
    <source>
        <dbReference type="Proteomes" id="UP000308705"/>
    </source>
</evidence>
<accession>A0A4U3LT81</accession>
<proteinExistence type="predicted"/>
<evidence type="ECO:0000259" key="4">
    <source>
        <dbReference type="PROSITE" id="PS50075"/>
    </source>
</evidence>
<dbReference type="PROSITE" id="PS00012">
    <property type="entry name" value="PHOSPHOPANTETHEINE"/>
    <property type="match status" value="1"/>
</dbReference>
<dbReference type="OrthoDB" id="9778690at2"/>
<dbReference type="SUPFAM" id="SSF47336">
    <property type="entry name" value="ACP-like"/>
    <property type="match status" value="1"/>
</dbReference>
<dbReference type="InterPro" id="IPR006162">
    <property type="entry name" value="Ppantetheine_attach_site"/>
</dbReference>
<dbReference type="InterPro" id="IPR050091">
    <property type="entry name" value="PKS_NRPS_Biosynth_Enz"/>
</dbReference>
<dbReference type="RefSeq" id="WP_137251537.1">
    <property type="nucleotide sequence ID" value="NZ_SZQA01000060.1"/>
</dbReference>
<evidence type="ECO:0000313" key="5">
    <source>
        <dbReference type="EMBL" id="TKK79010.1"/>
    </source>
</evidence>